<comment type="caution">
    <text evidence="1">The sequence shown here is derived from an EMBL/GenBank/DDBJ whole genome shotgun (WGS) entry which is preliminary data.</text>
</comment>
<name>A0A5E8HD59_9LEPT</name>
<dbReference type="Proteomes" id="UP000013996">
    <property type="component" value="Unassembled WGS sequence"/>
</dbReference>
<gene>
    <name evidence="1" type="ORF">LEP1GSC202_1456</name>
</gene>
<evidence type="ECO:0000313" key="2">
    <source>
        <dbReference type="Proteomes" id="UP000013996"/>
    </source>
</evidence>
<evidence type="ECO:0000313" key="1">
    <source>
        <dbReference type="EMBL" id="EOQ89179.1"/>
    </source>
</evidence>
<dbReference type="AlphaFoldDB" id="A0A5E8HD59"/>
<protein>
    <submittedName>
        <fullName evidence="1">Uncharacterized protein</fullName>
    </submittedName>
</protein>
<proteinExistence type="predicted"/>
<organism evidence="1 2">
    <name type="scientific">Leptospira yanagawae serovar Saopaulo str. Sao Paulo = ATCC 700523</name>
    <dbReference type="NCBI Taxonomy" id="1249483"/>
    <lineage>
        <taxon>Bacteria</taxon>
        <taxon>Pseudomonadati</taxon>
        <taxon>Spirochaetota</taxon>
        <taxon>Spirochaetia</taxon>
        <taxon>Leptospirales</taxon>
        <taxon>Leptospiraceae</taxon>
        <taxon>Leptospira</taxon>
    </lineage>
</organism>
<accession>A0A5E8HD59</accession>
<dbReference type="EMBL" id="AOGX02000015">
    <property type="protein sequence ID" value="EOQ89179.1"/>
    <property type="molecule type" value="Genomic_DNA"/>
</dbReference>
<sequence>MHVWDELHENPIERSLYFHLVNKKFPCNGHFLIRYLFYHEYG</sequence>
<dbReference type="STRING" id="1249483.LEP1GSC202_1456"/>
<reference evidence="1 2" key="1">
    <citation type="submission" date="2013-04" db="EMBL/GenBank/DDBJ databases">
        <authorList>
            <person name="Harkins D.M."/>
            <person name="Durkin A.S."/>
            <person name="Brinkac L.M."/>
            <person name="Haft D.H."/>
            <person name="Selengut J.D."/>
            <person name="Sanka R."/>
            <person name="DePew J."/>
            <person name="Purushe J."/>
            <person name="Hartskeerl R.A."/>
            <person name="Ahmed A."/>
            <person name="van der Linden H."/>
            <person name="Goris M.G.A."/>
            <person name="Vinetz J.M."/>
            <person name="Sutton G.G."/>
            <person name="Nierman W.C."/>
            <person name="Fouts D.E."/>
        </authorList>
    </citation>
    <scope>NUCLEOTIDE SEQUENCE [LARGE SCALE GENOMIC DNA]</scope>
    <source>
        <strain evidence="1 2">Sao Paulo</strain>
    </source>
</reference>